<dbReference type="EMBL" id="CAKXAJ010025830">
    <property type="protein sequence ID" value="CAH2244516.1"/>
    <property type="molecule type" value="Genomic_DNA"/>
</dbReference>
<evidence type="ECO:0000313" key="2">
    <source>
        <dbReference type="EMBL" id="CAH2244516.1"/>
    </source>
</evidence>
<dbReference type="AlphaFoldDB" id="A0A8S4S3Q7"/>
<evidence type="ECO:0000313" key="3">
    <source>
        <dbReference type="Proteomes" id="UP000838756"/>
    </source>
</evidence>
<gene>
    <name evidence="2" type="primary">jg17989</name>
    <name evidence="2" type="ORF">PAEG_LOCUS20456</name>
</gene>
<name>A0A8S4S3Q7_9NEOP</name>
<accession>A0A8S4S3Q7</accession>
<evidence type="ECO:0000256" key="1">
    <source>
        <dbReference type="SAM" id="SignalP"/>
    </source>
</evidence>
<sequence>MVVVALRTLLPFLRYIPLVASYDSRGKKRVTTVFNNNKAERILTTSNHICTCWQHRAFRVRRCTKIDASATSAACRCDVSIGLPRGGKIWRLWPEDGMTPQCTFGCDFE</sequence>
<reference evidence="2" key="1">
    <citation type="submission" date="2022-03" db="EMBL/GenBank/DDBJ databases">
        <authorList>
            <person name="Lindestad O."/>
        </authorList>
    </citation>
    <scope>NUCLEOTIDE SEQUENCE</scope>
</reference>
<dbReference type="Proteomes" id="UP000838756">
    <property type="component" value="Unassembled WGS sequence"/>
</dbReference>
<organism evidence="2 3">
    <name type="scientific">Pararge aegeria aegeria</name>
    <dbReference type="NCBI Taxonomy" id="348720"/>
    <lineage>
        <taxon>Eukaryota</taxon>
        <taxon>Metazoa</taxon>
        <taxon>Ecdysozoa</taxon>
        <taxon>Arthropoda</taxon>
        <taxon>Hexapoda</taxon>
        <taxon>Insecta</taxon>
        <taxon>Pterygota</taxon>
        <taxon>Neoptera</taxon>
        <taxon>Endopterygota</taxon>
        <taxon>Lepidoptera</taxon>
        <taxon>Glossata</taxon>
        <taxon>Ditrysia</taxon>
        <taxon>Papilionoidea</taxon>
        <taxon>Nymphalidae</taxon>
        <taxon>Satyrinae</taxon>
        <taxon>Satyrini</taxon>
        <taxon>Parargina</taxon>
        <taxon>Pararge</taxon>
    </lineage>
</organism>
<keyword evidence="1" id="KW-0732">Signal</keyword>
<proteinExistence type="predicted"/>
<feature type="chain" id="PRO_5035789087" evidence="1">
    <location>
        <begin position="22"/>
        <end position="109"/>
    </location>
</feature>
<protein>
    <submittedName>
        <fullName evidence="2">Jg17989 protein</fullName>
    </submittedName>
</protein>
<comment type="caution">
    <text evidence="2">The sequence shown here is derived from an EMBL/GenBank/DDBJ whole genome shotgun (WGS) entry which is preliminary data.</text>
</comment>
<keyword evidence="3" id="KW-1185">Reference proteome</keyword>
<feature type="signal peptide" evidence="1">
    <location>
        <begin position="1"/>
        <end position="21"/>
    </location>
</feature>